<sequence length="477" mass="52631">MKPEKLFESMEHVDEKDLEHSESKRAFRPWWAVAAAAALVAVVGLGVLLRPWFGPAPLQTAAIRQAKYPEMPAYPDENDADFDSQWDAWWEAKQANRQEEGFSASLDSFWRQCLPAFLSDSQGENVVCSPVNIYLSLAMLAELTDGDSREQILDLLGSETIEDSRDLAHRVWNSLYVDDGAGTVIPASSLWLREDIGYVEETMALLAENYYASSFQGEMGSAEMDQALQGWLNDQTGGLLEREAGDIHLSQDTVLALACTLYFQGKWTDEFQPGDTSPQTFHSPAGDVTVDFMHEWKGTGTYYWGDRFGAVSRGLGESGASMWFLLPDEGVTPEELLSDPQVQELLLSREPYSTWAQQKDLLINLAVPKFDVASQMDLGEGMQALGVTDVFQPGLADFSPATADWEGPPLYLSQAQHNVRVTIDEEGVTAAAYTVMAAAGAAMPPEEEMDFVLDRPFLFVIQGGDAIPLFVGIVNQP</sequence>
<dbReference type="SMART" id="SM00093">
    <property type="entry name" value="SERPIN"/>
    <property type="match status" value="1"/>
</dbReference>
<evidence type="ECO:0000313" key="4">
    <source>
        <dbReference type="EMBL" id="HIY25948.1"/>
    </source>
</evidence>
<dbReference type="InterPro" id="IPR036186">
    <property type="entry name" value="Serpin_sf"/>
</dbReference>
<keyword evidence="2" id="KW-0472">Membrane</keyword>
<dbReference type="InterPro" id="IPR042178">
    <property type="entry name" value="Serpin_sf_1"/>
</dbReference>
<keyword evidence="2" id="KW-0812">Transmembrane</keyword>
<dbReference type="InterPro" id="IPR000215">
    <property type="entry name" value="Serpin_fam"/>
</dbReference>
<dbReference type="PROSITE" id="PS00284">
    <property type="entry name" value="SERPIN"/>
    <property type="match status" value="1"/>
</dbReference>
<reference evidence="4" key="1">
    <citation type="journal article" date="2021" name="PeerJ">
        <title>Extensive microbial diversity within the chicken gut microbiome revealed by metagenomics and culture.</title>
        <authorList>
            <person name="Gilroy R."/>
            <person name="Ravi A."/>
            <person name="Getino M."/>
            <person name="Pursley I."/>
            <person name="Horton D.L."/>
            <person name="Alikhan N.F."/>
            <person name="Baker D."/>
            <person name="Gharbi K."/>
            <person name="Hall N."/>
            <person name="Watson M."/>
            <person name="Adriaenssens E.M."/>
            <person name="Foster-Nyarko E."/>
            <person name="Jarju S."/>
            <person name="Secka A."/>
            <person name="Antonio M."/>
            <person name="Oren A."/>
            <person name="Chaudhuri R.R."/>
            <person name="La Ragione R."/>
            <person name="Hildebrand F."/>
            <person name="Pallen M.J."/>
        </authorList>
    </citation>
    <scope>NUCLEOTIDE SEQUENCE</scope>
    <source>
        <strain evidence="4">1282</strain>
    </source>
</reference>
<evidence type="ECO:0000256" key="2">
    <source>
        <dbReference type="SAM" id="Phobius"/>
    </source>
</evidence>
<dbReference type="SUPFAM" id="SSF56574">
    <property type="entry name" value="Serpins"/>
    <property type="match status" value="1"/>
</dbReference>
<name>A0A9D1YBM3_9FIRM</name>
<dbReference type="PANTHER" id="PTHR11461">
    <property type="entry name" value="SERINE PROTEASE INHIBITOR, SERPIN"/>
    <property type="match status" value="1"/>
</dbReference>
<accession>A0A9D1YBM3</accession>
<organism evidence="4 5">
    <name type="scientific">Candidatus Acutalibacter pullistercoris</name>
    <dbReference type="NCBI Taxonomy" id="2838418"/>
    <lineage>
        <taxon>Bacteria</taxon>
        <taxon>Bacillati</taxon>
        <taxon>Bacillota</taxon>
        <taxon>Clostridia</taxon>
        <taxon>Eubacteriales</taxon>
        <taxon>Acutalibacteraceae</taxon>
        <taxon>Acutalibacter</taxon>
    </lineage>
</organism>
<dbReference type="Proteomes" id="UP000823915">
    <property type="component" value="Unassembled WGS sequence"/>
</dbReference>
<dbReference type="GO" id="GO:0005615">
    <property type="term" value="C:extracellular space"/>
    <property type="evidence" value="ECO:0007669"/>
    <property type="project" value="InterPro"/>
</dbReference>
<feature type="domain" description="Serpin" evidence="3">
    <location>
        <begin position="118"/>
        <end position="477"/>
    </location>
</feature>
<comment type="caution">
    <text evidence="4">The sequence shown here is derived from an EMBL/GenBank/DDBJ whole genome shotgun (WGS) entry which is preliminary data.</text>
</comment>
<dbReference type="InterPro" id="IPR042185">
    <property type="entry name" value="Serpin_sf_2"/>
</dbReference>
<dbReference type="PANTHER" id="PTHR11461:SF211">
    <property type="entry name" value="GH10112P-RELATED"/>
    <property type="match status" value="1"/>
</dbReference>
<dbReference type="Pfam" id="PF00079">
    <property type="entry name" value="Serpin"/>
    <property type="match status" value="1"/>
</dbReference>
<feature type="transmembrane region" description="Helical" evidence="2">
    <location>
        <begin position="30"/>
        <end position="53"/>
    </location>
</feature>
<dbReference type="Gene3D" id="3.30.497.10">
    <property type="entry name" value="Antithrombin, subunit I, domain 2"/>
    <property type="match status" value="1"/>
</dbReference>
<dbReference type="GO" id="GO:0004867">
    <property type="term" value="F:serine-type endopeptidase inhibitor activity"/>
    <property type="evidence" value="ECO:0007669"/>
    <property type="project" value="InterPro"/>
</dbReference>
<keyword evidence="2" id="KW-1133">Transmembrane helix</keyword>
<dbReference type="EMBL" id="DXDU01000028">
    <property type="protein sequence ID" value="HIY25948.1"/>
    <property type="molecule type" value="Genomic_DNA"/>
</dbReference>
<dbReference type="InterPro" id="IPR023796">
    <property type="entry name" value="Serpin_dom"/>
</dbReference>
<dbReference type="InterPro" id="IPR023795">
    <property type="entry name" value="Serpin_CS"/>
</dbReference>
<comment type="similarity">
    <text evidence="1">Belongs to the serpin family.</text>
</comment>
<evidence type="ECO:0000259" key="3">
    <source>
        <dbReference type="SMART" id="SM00093"/>
    </source>
</evidence>
<evidence type="ECO:0000313" key="5">
    <source>
        <dbReference type="Proteomes" id="UP000823915"/>
    </source>
</evidence>
<proteinExistence type="inferred from homology"/>
<gene>
    <name evidence="4" type="ORF">H9838_02090</name>
</gene>
<reference evidence="4" key="2">
    <citation type="submission" date="2021-04" db="EMBL/GenBank/DDBJ databases">
        <authorList>
            <person name="Gilroy R."/>
        </authorList>
    </citation>
    <scope>NUCLEOTIDE SEQUENCE</scope>
    <source>
        <strain evidence="4">1282</strain>
    </source>
</reference>
<protein>
    <recommendedName>
        <fullName evidence="3">Serpin domain-containing protein</fullName>
    </recommendedName>
</protein>
<dbReference type="Gene3D" id="2.30.39.10">
    <property type="entry name" value="Alpha-1-antitrypsin, domain 1"/>
    <property type="match status" value="1"/>
</dbReference>
<evidence type="ECO:0000256" key="1">
    <source>
        <dbReference type="RuleBase" id="RU000411"/>
    </source>
</evidence>
<dbReference type="AlphaFoldDB" id="A0A9D1YBM3"/>